<name>A0A318RGT9_WILLI</name>
<dbReference type="InterPro" id="IPR000391">
    <property type="entry name" value="Rng_hydr_dOase-bsu"/>
</dbReference>
<keyword evidence="2" id="KW-0560">Oxidoreductase</keyword>
<organism evidence="3 4">
    <name type="scientific">Williamsia limnetica</name>
    <dbReference type="NCBI Taxonomy" id="882452"/>
    <lineage>
        <taxon>Bacteria</taxon>
        <taxon>Bacillati</taxon>
        <taxon>Actinomycetota</taxon>
        <taxon>Actinomycetes</taxon>
        <taxon>Mycobacteriales</taxon>
        <taxon>Nocardiaceae</taxon>
        <taxon>Williamsia</taxon>
    </lineage>
</organism>
<sequence length="194" mass="21310">MTDTTATLKPKPGAWAAATQSRALPSAGVPSTDPRVVRAIDLVAREAELLDAKDYWSWQQLYSDEAMYIIPIEPDEDDFANTLNMVYDDARMRQLRVTRMTEGYAIAAVDSATTVRTVARFVPAEVEGGQSAARVCLRAAQILIAYKRGNHDIWAANVDYEIAVGAVPADDRITRKVVRLIDGRDEVPAAGFLL</sequence>
<dbReference type="GO" id="GO:0016491">
    <property type="term" value="F:oxidoreductase activity"/>
    <property type="evidence" value="ECO:0007669"/>
    <property type="project" value="UniProtKB-KW"/>
</dbReference>
<dbReference type="Proteomes" id="UP000247591">
    <property type="component" value="Unassembled WGS sequence"/>
</dbReference>
<evidence type="ECO:0000313" key="4">
    <source>
        <dbReference type="Proteomes" id="UP000247591"/>
    </source>
</evidence>
<keyword evidence="4" id="KW-1185">Reference proteome</keyword>
<accession>A0A318RGT9</accession>
<comment type="caution">
    <text evidence="3">The sequence shown here is derived from an EMBL/GenBank/DDBJ whole genome shotgun (WGS) entry which is preliminary data.</text>
</comment>
<dbReference type="GO" id="GO:0019380">
    <property type="term" value="P:3-phenylpropionate catabolic process"/>
    <property type="evidence" value="ECO:0007669"/>
    <property type="project" value="TreeGrafter"/>
</dbReference>
<dbReference type="PANTHER" id="PTHR41534:SF2">
    <property type="entry name" value="3-PHENYLPROPIONATE_CINNAMIC ACID DIOXYGENASE SUBUNIT BETA"/>
    <property type="match status" value="1"/>
</dbReference>
<evidence type="ECO:0000256" key="1">
    <source>
        <dbReference type="ARBA" id="ARBA00009570"/>
    </source>
</evidence>
<evidence type="ECO:0000256" key="2">
    <source>
        <dbReference type="ARBA" id="ARBA00023002"/>
    </source>
</evidence>
<proteinExistence type="inferred from homology"/>
<dbReference type="RefSeq" id="WP_110471732.1">
    <property type="nucleotide sequence ID" value="NZ_QJSP01000015.1"/>
</dbReference>
<dbReference type="OrthoDB" id="3212009at2"/>
<dbReference type="SUPFAM" id="SSF54427">
    <property type="entry name" value="NTF2-like"/>
    <property type="match status" value="1"/>
</dbReference>
<evidence type="ECO:0000313" key="3">
    <source>
        <dbReference type="EMBL" id="PYE13697.1"/>
    </source>
</evidence>
<dbReference type="Gene3D" id="3.10.450.50">
    <property type="match status" value="1"/>
</dbReference>
<dbReference type="InterPro" id="IPR032710">
    <property type="entry name" value="NTF2-like_dom_sf"/>
</dbReference>
<gene>
    <name evidence="3" type="ORF">DFR67_11522</name>
</gene>
<dbReference type="AlphaFoldDB" id="A0A318RGT9"/>
<dbReference type="EMBL" id="QJSP01000015">
    <property type="protein sequence ID" value="PYE13697.1"/>
    <property type="molecule type" value="Genomic_DNA"/>
</dbReference>
<dbReference type="Pfam" id="PF00866">
    <property type="entry name" value="Ring_hydroxyl_B"/>
    <property type="match status" value="1"/>
</dbReference>
<comment type="similarity">
    <text evidence="1">Belongs to the bacterial ring-hydroxylating dioxygenase beta subunit family.</text>
</comment>
<reference evidence="3 4" key="1">
    <citation type="submission" date="2018-06" db="EMBL/GenBank/DDBJ databases">
        <title>Genomic Encyclopedia of Type Strains, Phase IV (KMG-IV): sequencing the most valuable type-strain genomes for metagenomic binning, comparative biology and taxonomic classification.</title>
        <authorList>
            <person name="Goeker M."/>
        </authorList>
    </citation>
    <scope>NUCLEOTIDE SEQUENCE [LARGE SCALE GENOMIC DNA]</scope>
    <source>
        <strain evidence="3 4">DSM 45521</strain>
    </source>
</reference>
<dbReference type="PANTHER" id="PTHR41534">
    <property type="entry name" value="BLR3401 PROTEIN"/>
    <property type="match status" value="1"/>
</dbReference>
<protein>
    <submittedName>
        <fullName evidence="3">Ring hydroxylating enzyme beta subunit</fullName>
    </submittedName>
</protein>